<reference evidence="4 5" key="1">
    <citation type="submission" date="2016-10" db="EMBL/GenBank/DDBJ databases">
        <authorList>
            <person name="de Groot N.N."/>
        </authorList>
    </citation>
    <scope>NUCLEOTIDE SEQUENCE [LARGE SCALE GENOMIC DNA]</scope>
    <source>
        <strain evidence="4 5">AR67</strain>
    </source>
</reference>
<evidence type="ECO:0000313" key="5">
    <source>
        <dbReference type="Proteomes" id="UP000182192"/>
    </source>
</evidence>
<accession>A0A1I1CV12</accession>
<protein>
    <recommendedName>
        <fullName evidence="3">Calcineurin-like phosphoesterase domain-containing protein</fullName>
    </recommendedName>
</protein>
<dbReference type="Proteomes" id="UP000182192">
    <property type="component" value="Unassembled WGS sequence"/>
</dbReference>
<organism evidence="4 5">
    <name type="scientific">Ruminococcus albus</name>
    <dbReference type="NCBI Taxonomy" id="1264"/>
    <lineage>
        <taxon>Bacteria</taxon>
        <taxon>Bacillati</taxon>
        <taxon>Bacillota</taxon>
        <taxon>Clostridia</taxon>
        <taxon>Eubacteriales</taxon>
        <taxon>Oscillospiraceae</taxon>
        <taxon>Ruminococcus</taxon>
    </lineage>
</organism>
<dbReference type="Gene3D" id="3.60.21.10">
    <property type="match status" value="1"/>
</dbReference>
<dbReference type="GO" id="GO:0046872">
    <property type="term" value="F:metal ion binding"/>
    <property type="evidence" value="ECO:0007669"/>
    <property type="project" value="UniProtKB-KW"/>
</dbReference>
<evidence type="ECO:0000256" key="2">
    <source>
        <dbReference type="ARBA" id="ARBA00022801"/>
    </source>
</evidence>
<dbReference type="InterPro" id="IPR051158">
    <property type="entry name" value="Metallophosphoesterase_sf"/>
</dbReference>
<dbReference type="GO" id="GO:0009245">
    <property type="term" value="P:lipid A biosynthetic process"/>
    <property type="evidence" value="ECO:0007669"/>
    <property type="project" value="TreeGrafter"/>
</dbReference>
<dbReference type="Pfam" id="PF00149">
    <property type="entry name" value="Metallophos"/>
    <property type="match status" value="1"/>
</dbReference>
<dbReference type="RefSeq" id="WP_074959492.1">
    <property type="nucleotide sequence ID" value="NZ_FOKQ01000001.1"/>
</dbReference>
<dbReference type="GO" id="GO:0016020">
    <property type="term" value="C:membrane"/>
    <property type="evidence" value="ECO:0007669"/>
    <property type="project" value="GOC"/>
</dbReference>
<keyword evidence="2" id="KW-0378">Hydrolase</keyword>
<keyword evidence="1" id="KW-0479">Metal-binding</keyword>
<evidence type="ECO:0000259" key="3">
    <source>
        <dbReference type="Pfam" id="PF00149"/>
    </source>
</evidence>
<dbReference type="PANTHER" id="PTHR31302:SF31">
    <property type="entry name" value="PHOSPHODIESTERASE YAEI"/>
    <property type="match status" value="1"/>
</dbReference>
<sequence>MRDTIYRYNTPLRIALLADLHDREFGWITDSLKAHKPDIICIAGDVVHRVDTNTDGLAIGQTQYVLPFLKACAEIAPTFMSLGNHEWTLCVEDIEVMAETGVTVLDNSFVQYKDVVIGGLSSAGVTAYWEYRKDKPERYPEWDYGDRPDVTEPDVSWLDDFCKQDGYKILLCHHPEYRDRYLKNMPIDLVLSGHAHGGQIRLFGRGLFAPGQGILPKYTSGVHGNMIISKGLANTAGTIPRLFNPREVVYIEPM</sequence>
<evidence type="ECO:0000256" key="1">
    <source>
        <dbReference type="ARBA" id="ARBA00022723"/>
    </source>
</evidence>
<dbReference type="InterPro" id="IPR029052">
    <property type="entry name" value="Metallo-depent_PP-like"/>
</dbReference>
<dbReference type="EMBL" id="FOKQ01000001">
    <property type="protein sequence ID" value="SFB66364.1"/>
    <property type="molecule type" value="Genomic_DNA"/>
</dbReference>
<dbReference type="AlphaFoldDB" id="A0A1I1CV12"/>
<name>A0A1I1CV12_RUMAL</name>
<proteinExistence type="predicted"/>
<gene>
    <name evidence="4" type="ORF">SAMN02910406_00052</name>
</gene>
<dbReference type="PANTHER" id="PTHR31302">
    <property type="entry name" value="TRANSMEMBRANE PROTEIN WITH METALLOPHOSPHOESTERASE DOMAIN-RELATED"/>
    <property type="match status" value="1"/>
</dbReference>
<evidence type="ECO:0000313" key="4">
    <source>
        <dbReference type="EMBL" id="SFB66364.1"/>
    </source>
</evidence>
<dbReference type="InterPro" id="IPR004843">
    <property type="entry name" value="Calcineurin-like_PHP"/>
</dbReference>
<dbReference type="GO" id="GO:0008758">
    <property type="term" value="F:UDP-2,3-diacylglucosamine hydrolase activity"/>
    <property type="evidence" value="ECO:0007669"/>
    <property type="project" value="TreeGrafter"/>
</dbReference>
<dbReference type="SUPFAM" id="SSF56300">
    <property type="entry name" value="Metallo-dependent phosphatases"/>
    <property type="match status" value="1"/>
</dbReference>
<feature type="domain" description="Calcineurin-like phosphoesterase" evidence="3">
    <location>
        <begin position="12"/>
        <end position="197"/>
    </location>
</feature>